<dbReference type="NCBIfam" id="TIGR00278">
    <property type="entry name" value="membrane protein insertion efficiency factor YidD"/>
    <property type="match status" value="1"/>
</dbReference>
<keyword evidence="1" id="KW-0472">Membrane</keyword>
<dbReference type="RefSeq" id="WP_005176015.1">
    <property type="nucleotide sequence ID" value="NZ_BANR01000015.1"/>
</dbReference>
<dbReference type="EMBL" id="BANR01000015">
    <property type="protein sequence ID" value="GAC49593.1"/>
    <property type="molecule type" value="Genomic_DNA"/>
</dbReference>
<evidence type="ECO:0000313" key="3">
    <source>
        <dbReference type="EMBL" id="GAC49593.1"/>
    </source>
</evidence>
<dbReference type="Pfam" id="PF01809">
    <property type="entry name" value="YidD"/>
    <property type="match status" value="1"/>
</dbReference>
<reference evidence="3 4" key="1">
    <citation type="submission" date="2012-12" db="EMBL/GenBank/DDBJ databases">
        <title>Whole genome shotgun sequence of Gordonia aichiensis NBRC 108223.</title>
        <authorList>
            <person name="Isaki-Nakamura S."/>
            <person name="Hosoyama A."/>
            <person name="Tsuchikane K."/>
            <person name="Ando Y."/>
            <person name="Baba S."/>
            <person name="Ohji S."/>
            <person name="Hamada M."/>
            <person name="Tamura T."/>
            <person name="Yamazoe A."/>
            <person name="Yamazaki S."/>
            <person name="Fujita N."/>
        </authorList>
    </citation>
    <scope>NUCLEOTIDE SEQUENCE [LARGE SCALE GENOMIC DNA]</scope>
    <source>
        <strain evidence="3 4">NBRC 108223</strain>
    </source>
</reference>
<evidence type="ECO:0000256" key="2">
    <source>
        <dbReference type="SAM" id="MobiDB-lite"/>
    </source>
</evidence>
<comment type="caution">
    <text evidence="3">The sequence shown here is derived from an EMBL/GenBank/DDBJ whole genome shotgun (WGS) entry which is preliminary data.</text>
</comment>
<dbReference type="STRING" id="1220583.GOACH_15_00860"/>
<name>L7KPG5_9ACTN</name>
<dbReference type="AlphaFoldDB" id="L7KPG5"/>
<dbReference type="OrthoDB" id="9801753at2"/>
<dbReference type="Proteomes" id="UP000010988">
    <property type="component" value="Unassembled WGS sequence"/>
</dbReference>
<evidence type="ECO:0000313" key="4">
    <source>
        <dbReference type="Proteomes" id="UP000010988"/>
    </source>
</evidence>
<proteinExistence type="inferred from homology"/>
<organism evidence="3 4">
    <name type="scientific">Gordonia aichiensis NBRC 108223</name>
    <dbReference type="NCBI Taxonomy" id="1220583"/>
    <lineage>
        <taxon>Bacteria</taxon>
        <taxon>Bacillati</taxon>
        <taxon>Actinomycetota</taxon>
        <taxon>Actinomycetes</taxon>
        <taxon>Mycobacteriales</taxon>
        <taxon>Gordoniaceae</taxon>
        <taxon>Gordonia</taxon>
    </lineage>
</organism>
<keyword evidence="4" id="KW-1185">Reference proteome</keyword>
<dbReference type="SMART" id="SM01234">
    <property type="entry name" value="Haemolytic"/>
    <property type="match status" value="1"/>
</dbReference>
<dbReference type="PANTHER" id="PTHR33383">
    <property type="entry name" value="MEMBRANE PROTEIN INSERTION EFFICIENCY FACTOR-RELATED"/>
    <property type="match status" value="1"/>
</dbReference>
<accession>L7KPG5</accession>
<feature type="region of interest" description="Disordered" evidence="2">
    <location>
        <begin position="84"/>
        <end position="146"/>
    </location>
</feature>
<evidence type="ECO:0000256" key="1">
    <source>
        <dbReference type="HAMAP-Rule" id="MF_00386"/>
    </source>
</evidence>
<dbReference type="GO" id="GO:0005886">
    <property type="term" value="C:plasma membrane"/>
    <property type="evidence" value="ECO:0007669"/>
    <property type="project" value="UniProtKB-SubCell"/>
</dbReference>
<comment type="subcellular location">
    <subcellularLocation>
        <location evidence="1">Cell membrane</location>
        <topology evidence="1">Peripheral membrane protein</topology>
        <orientation evidence="1">Cytoplasmic side</orientation>
    </subcellularLocation>
</comment>
<keyword evidence="1" id="KW-1003">Cell membrane</keyword>
<protein>
    <recommendedName>
        <fullName evidence="1">Putative membrane protein insertion efficiency factor</fullName>
    </recommendedName>
</protein>
<sequence>MSANPSVQALIRFCHLLPRRVVIFLIELYRTWVSPLRLPTCRFEPTCSGYAVEALSRHGFVYGGALSLIRLLKCGPWHKPGYDPVPEESFRWPWMPRTDPNKPDGEQDQEFPSTHDRSAVGGPAVRGRVITEDSTNSVGVSAKSEG</sequence>
<dbReference type="eggNOG" id="COG0759">
    <property type="taxonomic scope" value="Bacteria"/>
</dbReference>
<dbReference type="HAMAP" id="MF_00386">
    <property type="entry name" value="UPF0161_YidD"/>
    <property type="match status" value="1"/>
</dbReference>
<gene>
    <name evidence="3" type="ORF">GOACH_15_00860</name>
</gene>
<dbReference type="InterPro" id="IPR002696">
    <property type="entry name" value="Membr_insert_effic_factor_YidD"/>
</dbReference>
<comment type="similarity">
    <text evidence="1">Belongs to the UPF0161 family.</text>
</comment>
<comment type="function">
    <text evidence="1">Could be involved in insertion of integral membrane proteins into the membrane.</text>
</comment>
<dbReference type="PANTHER" id="PTHR33383:SF1">
    <property type="entry name" value="MEMBRANE PROTEIN INSERTION EFFICIENCY FACTOR-RELATED"/>
    <property type="match status" value="1"/>
</dbReference>